<dbReference type="PATRIC" id="fig|265726.11.peg.250"/>
<name>A0A0F5VH10_9GAMM</name>
<comment type="caution">
    <text evidence="3">The sequence shown here is derived from an EMBL/GenBank/DDBJ whole genome shotgun (WGS) entry which is preliminary data.</text>
</comment>
<dbReference type="Proteomes" id="UP000033633">
    <property type="component" value="Unassembled WGS sequence"/>
</dbReference>
<dbReference type="InterPro" id="IPR028098">
    <property type="entry name" value="Glyco_trans_4-like_N"/>
</dbReference>
<keyword evidence="4" id="KW-1185">Reference proteome</keyword>
<dbReference type="AlphaFoldDB" id="A0A0F5VH10"/>
<dbReference type="Gene3D" id="3.40.50.2000">
    <property type="entry name" value="Glycogen Phosphorylase B"/>
    <property type="match status" value="2"/>
</dbReference>
<feature type="domain" description="Glycosyltransferase subfamily 4-like N-terminal" evidence="2">
    <location>
        <begin position="19"/>
        <end position="184"/>
    </location>
</feature>
<dbReference type="PANTHER" id="PTHR12526">
    <property type="entry name" value="GLYCOSYLTRANSFERASE"/>
    <property type="match status" value="1"/>
</dbReference>
<dbReference type="STRING" id="265726.KY46_01155"/>
<evidence type="ECO:0000259" key="1">
    <source>
        <dbReference type="Pfam" id="PF00534"/>
    </source>
</evidence>
<evidence type="ECO:0008006" key="5">
    <source>
        <dbReference type="Google" id="ProtNLM"/>
    </source>
</evidence>
<dbReference type="SUPFAM" id="SSF53756">
    <property type="entry name" value="UDP-Glycosyltransferase/glycogen phosphorylase"/>
    <property type="match status" value="1"/>
</dbReference>
<dbReference type="GO" id="GO:1901135">
    <property type="term" value="P:carbohydrate derivative metabolic process"/>
    <property type="evidence" value="ECO:0007669"/>
    <property type="project" value="UniProtKB-ARBA"/>
</dbReference>
<evidence type="ECO:0000259" key="2">
    <source>
        <dbReference type="Pfam" id="PF13439"/>
    </source>
</evidence>
<dbReference type="Pfam" id="PF00534">
    <property type="entry name" value="Glycos_transf_1"/>
    <property type="match status" value="1"/>
</dbReference>
<protein>
    <recommendedName>
        <fullName evidence="5">Glycosyl transferase family 1</fullName>
    </recommendedName>
</protein>
<feature type="domain" description="Glycosyl transferase family 1" evidence="1">
    <location>
        <begin position="194"/>
        <end position="351"/>
    </location>
</feature>
<reference evidence="3 4" key="1">
    <citation type="submission" date="2014-12" db="EMBL/GenBank/DDBJ databases">
        <title>Mercury Reductase activity and rhizosphere competence traits in the genome of root associated Photobacterium halotolerans MELD1.</title>
        <authorList>
            <person name="Mathew D.C."/>
            <person name="Huang C.-C."/>
        </authorList>
    </citation>
    <scope>NUCLEOTIDE SEQUENCE [LARGE SCALE GENOMIC DNA]</scope>
    <source>
        <strain evidence="3 4">MELD1</strain>
    </source>
</reference>
<sequence>MGSSMIKIAHVQLLPMLSGVQKVSLDELARLDTSRYKSFLICKEEGELTEETTKINVENIYVSRFVRNISPVNDFLALIKLYLICKRHKFDVVHTHSSKTGVLGRIAAKLAGVPKIVHTVHGFAFPASKSKLEKLVFLMMERIGGYCSNIVICLHNDDAKIAINEVGVNPSKVKVVANGVDCKRYSPPCNENEKQFLRSKFGFPVDAKVFVMVGRLWKQKNPLCFINSALSFIASLNDKSNVKFVIVGDGELRYELERLVSENGADDFFSFLGWRKDVELILKASDFFVLPSLWEGMPLAILEAQSCGLPCIVSNIPGNCLLVDDYFDGVKFDLKNKDGLSSAIKYFYFNDVSEMKLNSRRKIVERFDVERRVSVMCSIYES</sequence>
<gene>
    <name evidence="3" type="ORF">KY46_01155</name>
</gene>
<dbReference type="Pfam" id="PF13439">
    <property type="entry name" value="Glyco_transf_4"/>
    <property type="match status" value="1"/>
</dbReference>
<dbReference type="EMBL" id="JWYV01000001">
    <property type="protein sequence ID" value="KKD01466.1"/>
    <property type="molecule type" value="Genomic_DNA"/>
</dbReference>
<organism evidence="3 4">
    <name type="scientific">Photobacterium halotolerans</name>
    <dbReference type="NCBI Taxonomy" id="265726"/>
    <lineage>
        <taxon>Bacteria</taxon>
        <taxon>Pseudomonadati</taxon>
        <taxon>Pseudomonadota</taxon>
        <taxon>Gammaproteobacteria</taxon>
        <taxon>Vibrionales</taxon>
        <taxon>Vibrionaceae</taxon>
        <taxon>Photobacterium</taxon>
    </lineage>
</organism>
<dbReference type="CDD" id="cd03808">
    <property type="entry name" value="GT4_CapM-like"/>
    <property type="match status" value="1"/>
</dbReference>
<dbReference type="GO" id="GO:0016757">
    <property type="term" value="F:glycosyltransferase activity"/>
    <property type="evidence" value="ECO:0007669"/>
    <property type="project" value="InterPro"/>
</dbReference>
<dbReference type="OrthoDB" id="9775208at2"/>
<dbReference type="InterPro" id="IPR001296">
    <property type="entry name" value="Glyco_trans_1"/>
</dbReference>
<evidence type="ECO:0000313" key="3">
    <source>
        <dbReference type="EMBL" id="KKD01466.1"/>
    </source>
</evidence>
<dbReference type="PANTHER" id="PTHR12526:SF630">
    <property type="entry name" value="GLYCOSYLTRANSFERASE"/>
    <property type="match status" value="1"/>
</dbReference>
<evidence type="ECO:0000313" key="4">
    <source>
        <dbReference type="Proteomes" id="UP000033633"/>
    </source>
</evidence>
<proteinExistence type="predicted"/>
<accession>A0A0F5VH10</accession>